<dbReference type="RefSeq" id="XP_041198626.1">
    <property type="nucleotide sequence ID" value="XM_041343495.1"/>
</dbReference>
<feature type="region of interest" description="Disordered" evidence="1">
    <location>
        <begin position="210"/>
        <end position="229"/>
    </location>
</feature>
<accession>A0A9P7JJ48</accession>
<dbReference type="Proteomes" id="UP000807769">
    <property type="component" value="Unassembled WGS sequence"/>
</dbReference>
<sequence length="229" mass="24679">MIVLSTIKCLYQQIVCRQDLECRGDYHAQEAGNEVTLKSESYSSATVSKASGQSDLDTDSDISSLPSTCTGRQLSLSEPGVPQDAGINHIQSACEHQSSDINVASTTLVQTSSHCSIENRVQSSLVTVQGGPCGQDVATDHPCQRFSAPKLDNNEQAECTHQTVENGGGRHDMETESEFQLNSTTHSHSVEIVERSTSETVVLKVDRKMDEDIDVPALPSSPMTTLPPS</sequence>
<gene>
    <name evidence="2" type="ORF">BJ212DRAFT_554649</name>
</gene>
<organism evidence="2 3">
    <name type="scientific">Suillus subaureus</name>
    <dbReference type="NCBI Taxonomy" id="48587"/>
    <lineage>
        <taxon>Eukaryota</taxon>
        <taxon>Fungi</taxon>
        <taxon>Dikarya</taxon>
        <taxon>Basidiomycota</taxon>
        <taxon>Agaricomycotina</taxon>
        <taxon>Agaricomycetes</taxon>
        <taxon>Agaricomycetidae</taxon>
        <taxon>Boletales</taxon>
        <taxon>Suillineae</taxon>
        <taxon>Suillaceae</taxon>
        <taxon>Suillus</taxon>
    </lineage>
</organism>
<dbReference type="EMBL" id="JABBWG010000003">
    <property type="protein sequence ID" value="KAG1824909.1"/>
    <property type="molecule type" value="Genomic_DNA"/>
</dbReference>
<evidence type="ECO:0000313" key="2">
    <source>
        <dbReference type="EMBL" id="KAG1824909.1"/>
    </source>
</evidence>
<evidence type="ECO:0000256" key="1">
    <source>
        <dbReference type="SAM" id="MobiDB-lite"/>
    </source>
</evidence>
<proteinExistence type="predicted"/>
<name>A0A9P7JJ48_9AGAM</name>
<reference evidence="2" key="1">
    <citation type="journal article" date="2020" name="New Phytol.">
        <title>Comparative genomics reveals dynamic genome evolution in host specialist ectomycorrhizal fungi.</title>
        <authorList>
            <person name="Lofgren L.A."/>
            <person name="Nguyen N.H."/>
            <person name="Vilgalys R."/>
            <person name="Ruytinx J."/>
            <person name="Liao H.L."/>
            <person name="Branco S."/>
            <person name="Kuo A."/>
            <person name="LaButti K."/>
            <person name="Lipzen A."/>
            <person name="Andreopoulos W."/>
            <person name="Pangilinan J."/>
            <person name="Riley R."/>
            <person name="Hundley H."/>
            <person name="Na H."/>
            <person name="Barry K."/>
            <person name="Grigoriev I.V."/>
            <person name="Stajich J.E."/>
            <person name="Kennedy P.G."/>
        </authorList>
    </citation>
    <scope>NUCLEOTIDE SEQUENCE</scope>
    <source>
        <strain evidence="2">MN1</strain>
    </source>
</reference>
<keyword evidence="3" id="KW-1185">Reference proteome</keyword>
<evidence type="ECO:0000313" key="3">
    <source>
        <dbReference type="Proteomes" id="UP000807769"/>
    </source>
</evidence>
<dbReference type="OrthoDB" id="2691834at2759"/>
<protein>
    <submittedName>
        <fullName evidence="2">Uncharacterized protein</fullName>
    </submittedName>
</protein>
<comment type="caution">
    <text evidence="2">The sequence shown here is derived from an EMBL/GenBank/DDBJ whole genome shotgun (WGS) entry which is preliminary data.</text>
</comment>
<feature type="compositionally biased region" description="Low complexity" evidence="1">
    <location>
        <begin position="216"/>
        <end position="229"/>
    </location>
</feature>
<dbReference type="GeneID" id="64637511"/>
<dbReference type="AlphaFoldDB" id="A0A9P7JJ48"/>